<name>A0A090MMD9_AFIFE</name>
<sequence length="261" mass="28922">MTQARKTEPVDVAFLLRRQRQREQRAARQQRAGRRRVVRIRLIAHAGLEEAGEAARLQLLVGVRQIGLDACARHRIEIGAGQRFLEIAFRHLVGAEPEIQCTQLILNPRQLRVVEQKPLQRADRRLIIGVGGGDAGIFKGDLMVRRVANHLLVKAILLGRVLRNGGSDTPQPCDNSHGKQSARSRHGIRPGPGFKISPKTHACWSPQPNDRFNNHKNFRNQTGGAGRETGFHPGVTEKPQILSYPVSATAQPRDTYAAPSG</sequence>
<proteinExistence type="predicted"/>
<protein>
    <submittedName>
        <fullName evidence="2">Uncharacterized protein</fullName>
    </submittedName>
</protein>
<evidence type="ECO:0000313" key="3">
    <source>
        <dbReference type="Proteomes" id="UP000035762"/>
    </source>
</evidence>
<dbReference type="EMBL" id="CCAZ020000001">
    <property type="protein sequence ID" value="CEG08561.1"/>
    <property type="molecule type" value="Genomic_DNA"/>
</dbReference>
<dbReference type="AlphaFoldDB" id="A0A090MMD9"/>
<feature type="region of interest" description="Disordered" evidence="1">
    <location>
        <begin position="166"/>
        <end position="261"/>
    </location>
</feature>
<dbReference type="Proteomes" id="UP000035762">
    <property type="component" value="Unassembled WGS sequence"/>
</dbReference>
<gene>
    <name evidence="2" type="ORF">BN961_01977</name>
</gene>
<reference evidence="2 3" key="1">
    <citation type="journal article" date="2014" name="Genome Announc.">
        <title>Genome Sequence of Afipia felis Strain 76713, Isolated in Hospital Water Using an Amoeba Co-Culture Procedure.</title>
        <authorList>
            <person name="Benamar S."/>
            <person name="La Scola B."/>
            <person name="Croce O."/>
        </authorList>
    </citation>
    <scope>NUCLEOTIDE SEQUENCE [LARGE SCALE GENOMIC DNA]</scope>
    <source>
        <strain evidence="2 3">76713</strain>
    </source>
</reference>
<keyword evidence="3" id="KW-1185">Reference proteome</keyword>
<organism evidence="2 3">
    <name type="scientific">Afipia felis</name>
    <name type="common">Cat scratch disease bacillus</name>
    <dbReference type="NCBI Taxonomy" id="1035"/>
    <lineage>
        <taxon>Bacteria</taxon>
        <taxon>Pseudomonadati</taxon>
        <taxon>Pseudomonadota</taxon>
        <taxon>Alphaproteobacteria</taxon>
        <taxon>Hyphomicrobiales</taxon>
        <taxon>Nitrobacteraceae</taxon>
        <taxon>Afipia</taxon>
    </lineage>
</organism>
<comment type="caution">
    <text evidence="2">The sequence shown here is derived from an EMBL/GenBank/DDBJ whole genome shotgun (WGS) entry which is preliminary data.</text>
</comment>
<feature type="compositionally biased region" description="Polar residues" evidence="1">
    <location>
        <begin position="166"/>
        <end position="179"/>
    </location>
</feature>
<evidence type="ECO:0000256" key="1">
    <source>
        <dbReference type="SAM" id="MobiDB-lite"/>
    </source>
</evidence>
<evidence type="ECO:0000313" key="2">
    <source>
        <dbReference type="EMBL" id="CEG08561.1"/>
    </source>
</evidence>
<accession>A0A090MMD9</accession>